<dbReference type="EMBL" id="RWGY01000045">
    <property type="protein sequence ID" value="TVU06786.1"/>
    <property type="molecule type" value="Genomic_DNA"/>
</dbReference>
<name>A0A5J9T5X6_9POAL</name>
<accession>A0A5J9T5X6</accession>
<gene>
    <name evidence="1" type="ORF">EJB05_46819</name>
</gene>
<dbReference type="Gramene" id="TVU06786">
    <property type="protein sequence ID" value="TVU06786"/>
    <property type="gene ID" value="EJB05_46819"/>
</dbReference>
<keyword evidence="2" id="KW-1185">Reference proteome</keyword>
<evidence type="ECO:0000313" key="2">
    <source>
        <dbReference type="Proteomes" id="UP000324897"/>
    </source>
</evidence>
<protein>
    <submittedName>
        <fullName evidence="1">Uncharacterized protein</fullName>
    </submittedName>
</protein>
<organism evidence="1 2">
    <name type="scientific">Eragrostis curvula</name>
    <name type="common">weeping love grass</name>
    <dbReference type="NCBI Taxonomy" id="38414"/>
    <lineage>
        <taxon>Eukaryota</taxon>
        <taxon>Viridiplantae</taxon>
        <taxon>Streptophyta</taxon>
        <taxon>Embryophyta</taxon>
        <taxon>Tracheophyta</taxon>
        <taxon>Spermatophyta</taxon>
        <taxon>Magnoliopsida</taxon>
        <taxon>Liliopsida</taxon>
        <taxon>Poales</taxon>
        <taxon>Poaceae</taxon>
        <taxon>PACMAD clade</taxon>
        <taxon>Chloridoideae</taxon>
        <taxon>Eragrostideae</taxon>
        <taxon>Eragrostidinae</taxon>
        <taxon>Eragrostis</taxon>
    </lineage>
</organism>
<proteinExistence type="predicted"/>
<dbReference type="Proteomes" id="UP000324897">
    <property type="component" value="Unassembled WGS sequence"/>
</dbReference>
<comment type="caution">
    <text evidence="1">The sequence shown here is derived from an EMBL/GenBank/DDBJ whole genome shotgun (WGS) entry which is preliminary data.</text>
</comment>
<reference evidence="1 2" key="1">
    <citation type="journal article" date="2019" name="Sci. Rep.">
        <title>A high-quality genome of Eragrostis curvula grass provides insights into Poaceae evolution and supports new strategies to enhance forage quality.</title>
        <authorList>
            <person name="Carballo J."/>
            <person name="Santos B.A.C.M."/>
            <person name="Zappacosta D."/>
            <person name="Garbus I."/>
            <person name="Selva J.P."/>
            <person name="Gallo C.A."/>
            <person name="Diaz A."/>
            <person name="Albertini E."/>
            <person name="Caccamo M."/>
            <person name="Echenique V."/>
        </authorList>
    </citation>
    <scope>NUCLEOTIDE SEQUENCE [LARGE SCALE GENOMIC DNA]</scope>
    <source>
        <strain evidence="2">cv. Victoria</strain>
        <tissue evidence="1">Leaf</tissue>
    </source>
</reference>
<dbReference type="AlphaFoldDB" id="A0A5J9T5X6"/>
<evidence type="ECO:0000313" key="1">
    <source>
        <dbReference type="EMBL" id="TVU06786.1"/>
    </source>
</evidence>
<sequence>MAAASARQADPASSCGKRADIVTVSGTLTSIGKICSKERGRGETEEQWRCVEIAGTTVLRFAVERPRLEIAGTTIFCC</sequence>